<evidence type="ECO:0000256" key="1">
    <source>
        <dbReference type="ARBA" id="ARBA00001695"/>
    </source>
</evidence>
<keyword evidence="4 6" id="KW-0378">Hydrolase</keyword>
<evidence type="ECO:0000256" key="2">
    <source>
        <dbReference type="ARBA" id="ARBA00010687"/>
    </source>
</evidence>
<protein>
    <recommendedName>
        <fullName evidence="3 6">Arabinogalactan endo-beta-1,4-galactanase</fullName>
        <ecNumber evidence="3 6">3.2.1.89</ecNumber>
    </recommendedName>
</protein>
<dbReference type="PANTHER" id="PTHR34983:SF1">
    <property type="entry name" value="ARABINOGALACTAN ENDO-BETA-1,4-GALACTANASE A"/>
    <property type="match status" value="1"/>
</dbReference>
<comment type="similarity">
    <text evidence="2 6">Belongs to the glycosyl hydrolase 53 family.</text>
</comment>
<comment type="caution">
    <text evidence="7">The sequence shown here is derived from an EMBL/GenBank/DDBJ whole genome shotgun (WGS) entry which is preliminary data.</text>
</comment>
<evidence type="ECO:0000256" key="5">
    <source>
        <dbReference type="ARBA" id="ARBA00023295"/>
    </source>
</evidence>
<dbReference type="PANTHER" id="PTHR34983">
    <property type="entry name" value="ARABINOGALACTAN ENDO-BETA-1,4-GALACTANASE A"/>
    <property type="match status" value="1"/>
</dbReference>
<dbReference type="SUPFAM" id="SSF51445">
    <property type="entry name" value="(Trans)glycosidases"/>
    <property type="match status" value="1"/>
</dbReference>
<dbReference type="InterPro" id="IPR017853">
    <property type="entry name" value="GH"/>
</dbReference>
<feature type="signal peptide" evidence="6">
    <location>
        <begin position="1"/>
        <end position="19"/>
    </location>
</feature>
<evidence type="ECO:0000256" key="3">
    <source>
        <dbReference type="ARBA" id="ARBA00012556"/>
    </source>
</evidence>
<keyword evidence="6" id="KW-0732">Signal</keyword>
<dbReference type="GO" id="GO:0015926">
    <property type="term" value="F:glucosidase activity"/>
    <property type="evidence" value="ECO:0007669"/>
    <property type="project" value="InterPro"/>
</dbReference>
<evidence type="ECO:0000313" key="8">
    <source>
        <dbReference type="Proteomes" id="UP000650582"/>
    </source>
</evidence>
<evidence type="ECO:0000256" key="4">
    <source>
        <dbReference type="ARBA" id="ARBA00022801"/>
    </source>
</evidence>
<accession>A0A8H7H433</accession>
<proteinExistence type="inferred from homology"/>
<dbReference type="AlphaFoldDB" id="A0A8H7H433"/>
<dbReference type="Gene3D" id="3.20.20.80">
    <property type="entry name" value="Glycosidases"/>
    <property type="match status" value="1"/>
</dbReference>
<name>A0A8H7H433_9AGAM</name>
<organism evidence="7 8">
    <name type="scientific">Rhizoctonia solani</name>
    <dbReference type="NCBI Taxonomy" id="456999"/>
    <lineage>
        <taxon>Eukaryota</taxon>
        <taxon>Fungi</taxon>
        <taxon>Dikarya</taxon>
        <taxon>Basidiomycota</taxon>
        <taxon>Agaricomycotina</taxon>
        <taxon>Agaricomycetes</taxon>
        <taxon>Cantharellales</taxon>
        <taxon>Ceratobasidiaceae</taxon>
        <taxon>Rhizoctonia</taxon>
    </lineage>
</organism>
<dbReference type="InterPro" id="IPR011683">
    <property type="entry name" value="Glyco_hydro_53"/>
</dbReference>
<dbReference type="GO" id="GO:0045490">
    <property type="term" value="P:pectin catabolic process"/>
    <property type="evidence" value="ECO:0007669"/>
    <property type="project" value="TreeGrafter"/>
</dbReference>
<keyword evidence="5 6" id="KW-0326">Glycosidase</keyword>
<dbReference type="EMBL" id="JACYCC010000213">
    <property type="protein sequence ID" value="KAF8672055.1"/>
    <property type="molecule type" value="Genomic_DNA"/>
</dbReference>
<dbReference type="FunFam" id="3.20.20.80:FF:000077">
    <property type="entry name" value="Arabinogalactan endo-beta-1,4-galactanase"/>
    <property type="match status" value="1"/>
</dbReference>
<evidence type="ECO:0000256" key="6">
    <source>
        <dbReference type="RuleBase" id="RU361192"/>
    </source>
</evidence>
<feature type="chain" id="PRO_5034309903" description="Arabinogalactan endo-beta-1,4-galactanase" evidence="6">
    <location>
        <begin position="20"/>
        <end position="930"/>
    </location>
</feature>
<reference evidence="7" key="1">
    <citation type="submission" date="2020-09" db="EMBL/GenBank/DDBJ databases">
        <title>Comparative genome analyses of four rice-infecting Rhizoctonia solani isolates reveal extensive enrichment of homogalacturonan modification genes.</title>
        <authorList>
            <person name="Lee D.-Y."/>
            <person name="Jeon J."/>
            <person name="Kim K.-T."/>
            <person name="Cheong K."/>
            <person name="Song H."/>
            <person name="Choi G."/>
            <person name="Ko J."/>
            <person name="Opiyo S.O."/>
            <person name="Zuo S."/>
            <person name="Madhav S."/>
            <person name="Lee Y.-H."/>
            <person name="Wang G.-L."/>
        </authorList>
    </citation>
    <scope>NUCLEOTIDE SEQUENCE</scope>
    <source>
        <strain evidence="7">AG1-IA YN-7</strain>
    </source>
</reference>
<gene>
    <name evidence="7" type="ORF">RHS04_07948</name>
</gene>
<dbReference type="Proteomes" id="UP000650582">
    <property type="component" value="Unassembled WGS sequence"/>
</dbReference>
<comment type="catalytic activity">
    <reaction evidence="1 6">
        <text>The enzyme specifically hydrolyzes (1-&gt;4)-beta-D-galactosidic linkages in type I arabinogalactans.</text>
        <dbReference type="EC" id="3.2.1.89"/>
    </reaction>
</comment>
<dbReference type="Pfam" id="PF07745">
    <property type="entry name" value="Glyco_hydro_53"/>
    <property type="match status" value="1"/>
</dbReference>
<dbReference type="GO" id="GO:0031218">
    <property type="term" value="F:arabinogalactan endo-1,4-beta-galactosidase activity"/>
    <property type="evidence" value="ECO:0007669"/>
    <property type="project" value="UniProtKB-EC"/>
</dbReference>
<dbReference type="EC" id="3.2.1.89" evidence="3 6"/>
<evidence type="ECO:0000313" key="7">
    <source>
        <dbReference type="EMBL" id="KAF8672055.1"/>
    </source>
</evidence>
<sequence>MRLATLLPALALCAERAAAALQYKGADISSLLMLEGQGKTYKWTDGYVEGFEWILQKSGANSVRQRVWVNPSDGVYNLDYNVKLAKRVKATGMSVYLDLHYSDTWADPAHQTTPKAWKQANIGELTNSVYQYTLSVCNRFASEGVNPAIVSIGNEIRAGLLWPLGGTSSYYNIASLLHSAAWGVKDSKLNPKPKIMIHLDNGWDSGTQLWWYKTVLGQGPLFTSDFDMIGVSYYPFYNSEAYLGSLKYSLGQLASTYGKQLVVAETNWPVSCPNPQYKFPSDTSSIPISAAGQATWIKNVASIVAGTPGGVGLYYWEPGWVGNGGLGSSCADNLMVDSSGKIRSSFNAMTPVVSHGLVILSDEIIVKILHSCRYLEILQFAITCKRHHSIVAETISLQLQIELELNNLEVVTGSGTFGSNYALILEELRRYRKAWLDLDIGGPLQKSMNGQMVKWKLSEGYYVAVSLGRADDFGPHSLQSIPLSDSVPRDPLSFKRPFHEFYVDYAQDLVVLANVKMQNKQYGQVELLSAETGLFHPLARCPLLILRVDFKINFIRYETFFLSVMHNLLAIQIDDDRTPSYELLIFDWKLGTLINRIRPNSGCGMSDFAFLDKDRLVLVSGPVNESTGDLEEVKLMIYNIYSQTHISMPLLNSRTGPILRLTDVAQSNPIATFEFPEIDDRYGLSNSLQLRAGPVPGYTTYSKSVGFAHPHVSTLCLPLILEDLSEDSIEDITFKIFVDVERLLRCMENDSSVIPWSKWGPHTTRWFLDENRVDTWSRFMSGFRYIRLDTGGFLRPLYDLSVFDFNPWNARQRDTDYLGTAEYRDELKEVVSKGTRLITPIPTDSQGSRGLVEIIDSDLPTVISRGFKTPVVSSLPYRVVTKSQTSWAEGWTVDGQHIVGINAIDPDSVDTTDGLGEGPPSKVVIYKLQA</sequence>
<dbReference type="CDD" id="cd09917">
    <property type="entry name" value="F-box_SF"/>
    <property type="match status" value="1"/>
</dbReference>